<evidence type="ECO:0000313" key="3">
    <source>
        <dbReference type="Proteomes" id="UP000278807"/>
    </source>
</evidence>
<dbReference type="Proteomes" id="UP000278807">
    <property type="component" value="Unassembled WGS sequence"/>
</dbReference>
<protein>
    <submittedName>
        <fullName evidence="4">Expressed conserved protein</fullName>
    </submittedName>
</protein>
<reference evidence="4" key="1">
    <citation type="submission" date="2017-02" db="UniProtKB">
        <authorList>
            <consortium name="WormBaseParasite"/>
        </authorList>
    </citation>
    <scope>IDENTIFICATION</scope>
</reference>
<evidence type="ECO:0000313" key="2">
    <source>
        <dbReference type="EMBL" id="VDN97922.1"/>
    </source>
</evidence>
<accession>A0A0R3T4S6</accession>
<feature type="region of interest" description="Disordered" evidence="1">
    <location>
        <begin position="58"/>
        <end position="81"/>
    </location>
</feature>
<dbReference type="EMBL" id="UZAE01000933">
    <property type="protein sequence ID" value="VDN97922.1"/>
    <property type="molecule type" value="Genomic_DNA"/>
</dbReference>
<dbReference type="WBParaSite" id="HNAJ_0000206401-mRNA-1">
    <property type="protein sequence ID" value="HNAJ_0000206401-mRNA-1"/>
    <property type="gene ID" value="HNAJ_0000206401"/>
</dbReference>
<feature type="compositionally biased region" description="Basic residues" evidence="1">
    <location>
        <begin position="61"/>
        <end position="71"/>
    </location>
</feature>
<feature type="region of interest" description="Disordered" evidence="1">
    <location>
        <begin position="130"/>
        <end position="174"/>
    </location>
</feature>
<proteinExistence type="predicted"/>
<keyword evidence="3" id="KW-1185">Reference proteome</keyword>
<feature type="region of interest" description="Disordered" evidence="1">
    <location>
        <begin position="234"/>
        <end position="256"/>
    </location>
</feature>
<sequence length="256" mass="29532">MKGASPRIYQITESRDGYLYSAYFQVPVDDSDSSREDSLDDERRWVIYPLAPYYETQEIHGKKKEQKRSKNHKDPLTKNRYSEKSLVPHTLCLFVNDEKDKYSLPLTSCPTHLSSCEEEDDIRQYGLVTQQPKPPTLSIPLKPDREPLPSPFPIQRKMLPTRTTGSFSGSKPRNYVRGISLERKHSTIKTKNRSRSLRSNNNMYVSQSDMGHSAHNNAAYVTRLQDIDVEVNRSASNSRRSIKRSNSRHLVSELRS</sequence>
<evidence type="ECO:0000256" key="1">
    <source>
        <dbReference type="SAM" id="MobiDB-lite"/>
    </source>
</evidence>
<feature type="compositionally biased region" description="Polar residues" evidence="1">
    <location>
        <begin position="161"/>
        <end position="171"/>
    </location>
</feature>
<organism evidence="4">
    <name type="scientific">Rodentolepis nana</name>
    <name type="common">Dwarf tapeworm</name>
    <name type="synonym">Hymenolepis nana</name>
    <dbReference type="NCBI Taxonomy" id="102285"/>
    <lineage>
        <taxon>Eukaryota</taxon>
        <taxon>Metazoa</taxon>
        <taxon>Spiralia</taxon>
        <taxon>Lophotrochozoa</taxon>
        <taxon>Platyhelminthes</taxon>
        <taxon>Cestoda</taxon>
        <taxon>Eucestoda</taxon>
        <taxon>Cyclophyllidea</taxon>
        <taxon>Hymenolepididae</taxon>
        <taxon>Rodentolepis</taxon>
    </lineage>
</organism>
<feature type="compositionally biased region" description="Basic and acidic residues" evidence="1">
    <location>
        <begin position="72"/>
        <end position="81"/>
    </location>
</feature>
<gene>
    <name evidence="2" type="ORF">HNAJ_LOCUS2063</name>
</gene>
<reference evidence="2 3" key="2">
    <citation type="submission" date="2018-11" db="EMBL/GenBank/DDBJ databases">
        <authorList>
            <consortium name="Pathogen Informatics"/>
        </authorList>
    </citation>
    <scope>NUCLEOTIDE SEQUENCE [LARGE SCALE GENOMIC DNA]</scope>
</reference>
<evidence type="ECO:0000313" key="4">
    <source>
        <dbReference type="WBParaSite" id="HNAJ_0000206401-mRNA-1"/>
    </source>
</evidence>
<dbReference type="AlphaFoldDB" id="A0A0R3T4S6"/>
<name>A0A0R3T4S6_RODNA</name>